<sequence length="219" mass="23295">MMVNDVDEGPAKETVQALNGEGFDDIAMTVADISDRDAAGEVVAHAAERWGRVDVLVNNAGLWRDSLVEKMDPETFDFVVKVNLYGTFWMTQHSWTHMKEQGSGSIINFTSQAGLGGNIGQANYSAAKAAVVGLTRSNAKEFARKNVRVNAVSPAAAGTRALEGLDDRFVDTFTKMLPLGRFGEPHEIAAAVAFLASDDAGFVTGQVLGVDGGFSIGKP</sequence>
<evidence type="ECO:0000313" key="3">
    <source>
        <dbReference type="EMBL" id="AXV06700.1"/>
    </source>
</evidence>
<dbReference type="GO" id="GO:0048038">
    <property type="term" value="F:quinone binding"/>
    <property type="evidence" value="ECO:0007669"/>
    <property type="project" value="TreeGrafter"/>
</dbReference>
<keyword evidence="4" id="KW-1185">Reference proteome</keyword>
<keyword evidence="2" id="KW-0560">Oxidoreductase</keyword>
<protein>
    <submittedName>
        <fullName evidence="3">3-oxoacyl-[acyl-carrier protein] reductase</fullName>
    </submittedName>
</protein>
<name>A0A346XWV3_9ACTN</name>
<dbReference type="PANTHER" id="PTHR42760:SF133">
    <property type="entry name" value="3-OXOACYL-[ACYL-CARRIER-PROTEIN] REDUCTASE"/>
    <property type="match status" value="1"/>
</dbReference>
<dbReference type="KEGG" id="euz:DVS28_a2015"/>
<dbReference type="InterPro" id="IPR002347">
    <property type="entry name" value="SDR_fam"/>
</dbReference>
<comment type="similarity">
    <text evidence="1">Belongs to the short-chain dehydrogenases/reductases (SDR) family.</text>
</comment>
<proteinExistence type="inferred from homology"/>
<gene>
    <name evidence="3" type="ORF">DVS28_a2015</name>
</gene>
<dbReference type="FunFam" id="3.40.50.720:FF:000173">
    <property type="entry name" value="3-oxoacyl-[acyl-carrier protein] reductase"/>
    <property type="match status" value="1"/>
</dbReference>
<dbReference type="PRINTS" id="PR00080">
    <property type="entry name" value="SDRFAMILY"/>
</dbReference>
<dbReference type="SUPFAM" id="SSF51735">
    <property type="entry name" value="NAD(P)-binding Rossmann-fold domains"/>
    <property type="match status" value="1"/>
</dbReference>
<evidence type="ECO:0000256" key="1">
    <source>
        <dbReference type="ARBA" id="ARBA00006484"/>
    </source>
</evidence>
<organism evidence="3 4">
    <name type="scientific">Euzebya pacifica</name>
    <dbReference type="NCBI Taxonomy" id="1608957"/>
    <lineage>
        <taxon>Bacteria</taxon>
        <taxon>Bacillati</taxon>
        <taxon>Actinomycetota</taxon>
        <taxon>Nitriliruptoria</taxon>
        <taxon>Euzebyales</taxon>
    </lineage>
</organism>
<dbReference type="GO" id="GO:0016616">
    <property type="term" value="F:oxidoreductase activity, acting on the CH-OH group of donors, NAD or NADP as acceptor"/>
    <property type="evidence" value="ECO:0007669"/>
    <property type="project" value="TreeGrafter"/>
</dbReference>
<dbReference type="GO" id="GO:0006633">
    <property type="term" value="P:fatty acid biosynthetic process"/>
    <property type="evidence" value="ECO:0007669"/>
    <property type="project" value="TreeGrafter"/>
</dbReference>
<dbReference type="Gene3D" id="3.40.50.720">
    <property type="entry name" value="NAD(P)-binding Rossmann-like Domain"/>
    <property type="match status" value="1"/>
</dbReference>
<evidence type="ECO:0000256" key="2">
    <source>
        <dbReference type="ARBA" id="ARBA00023002"/>
    </source>
</evidence>
<dbReference type="Proteomes" id="UP000264006">
    <property type="component" value="Chromosome"/>
</dbReference>
<dbReference type="InterPro" id="IPR036291">
    <property type="entry name" value="NAD(P)-bd_dom_sf"/>
</dbReference>
<evidence type="ECO:0000313" key="4">
    <source>
        <dbReference type="Proteomes" id="UP000264006"/>
    </source>
</evidence>
<dbReference type="Pfam" id="PF13561">
    <property type="entry name" value="adh_short_C2"/>
    <property type="match status" value="1"/>
</dbReference>
<accession>A0A346XWV3</accession>
<reference evidence="3 4" key="1">
    <citation type="submission" date="2018-09" db="EMBL/GenBank/DDBJ databases">
        <title>Complete genome sequence of Euzebya sp. DY32-46 isolated from seawater of Pacific Ocean.</title>
        <authorList>
            <person name="Xu L."/>
            <person name="Wu Y.-H."/>
            <person name="Xu X.-W."/>
        </authorList>
    </citation>
    <scope>NUCLEOTIDE SEQUENCE [LARGE SCALE GENOMIC DNA]</scope>
    <source>
        <strain evidence="3 4">DY32-46</strain>
    </source>
</reference>
<dbReference type="PANTHER" id="PTHR42760">
    <property type="entry name" value="SHORT-CHAIN DEHYDROGENASES/REDUCTASES FAMILY MEMBER"/>
    <property type="match status" value="1"/>
</dbReference>
<dbReference type="AlphaFoldDB" id="A0A346XWV3"/>
<dbReference type="EMBL" id="CP031165">
    <property type="protein sequence ID" value="AXV06700.1"/>
    <property type="molecule type" value="Genomic_DNA"/>
</dbReference>
<dbReference type="PRINTS" id="PR00081">
    <property type="entry name" value="GDHRDH"/>
</dbReference>